<dbReference type="Gene3D" id="3.30.70.270">
    <property type="match status" value="1"/>
</dbReference>
<evidence type="ECO:0000259" key="2">
    <source>
        <dbReference type="PROSITE" id="PS50883"/>
    </source>
</evidence>
<dbReference type="NCBIfam" id="TIGR00254">
    <property type="entry name" value="GGDEF"/>
    <property type="match status" value="1"/>
</dbReference>
<feature type="domain" description="EAL" evidence="2">
    <location>
        <begin position="533"/>
        <end position="788"/>
    </location>
</feature>
<dbReference type="Pfam" id="PF00563">
    <property type="entry name" value="EAL"/>
    <property type="match status" value="1"/>
</dbReference>
<sequence length="788" mass="91684">MMKINRNSLHFKIILVIVSVLIVFILFFIEDLRLTKEAMERMEQAKVESAIQSNIPSIADAIYFGFEKPIEDIGNMLLAENSNILAILIKTSSGKKYLFKKGKNPFKEKMDNANYKTFYIEKDNKKLGEVEIVYKLILSRQHFNEYRKSAFMFAILIILSIIIAMRYLYKRIKSLNILAEKLRNFDLHNIKMIESPDNYYEVKHITHAVNKLLERINDYARNLKTVNKTLLRNKKRLMDAQRIAQMASWTYWPHTKQVEVSREFYRILEIDARIKNLSIKTILNSIHSDDRNFFINTLKASIDKGSRFDFIHKVVTSRGKIKYLHTEGRVRKFKDAPTEVMGVSMDVTEEIEAKLKAEHMAFHDPLTNLLNRRAFLEKIDFLTKLAKRHKQMLAVLFLDLDNFKFVNDSYGHSVGDELLIKVANILKESIRETDLIARIGGDEFVIVLTDVKDADSAEQIGKNILNLITRNFVIKHHSCTVTASLGIALYPNDATEPETLLQYADAAMYEAKKLGKNRYQFFNSSIRLRLNEHLQIIEEIKEALKTEDQIRLYFQPQIDLSTGKVRGAEVLTRWMHPKKGLIFPNSYIPVIESSSLMAEYDRYVLKMSFKQLYKWSKEKRVKWTLGINLSAQQFNDKSLVDNLKELLKQYPIDPSLIELEITETLQMEDVETSIRMLHEIKNLGFKVSIDDFGTGYSSLSYLKRLPFDVIKIDREFIKDIHQDSEDIIIVKLMIQIAKTLEKEVVAEGPDMEEHIKILEALSCDYAQGYYYSKAIEAKEFEAYAESKK</sequence>
<dbReference type="Pfam" id="PF00990">
    <property type="entry name" value="GGDEF"/>
    <property type="match status" value="1"/>
</dbReference>
<dbReference type="InterPro" id="IPR035965">
    <property type="entry name" value="PAS-like_dom_sf"/>
</dbReference>
<feature type="domain" description="GGDEF" evidence="3">
    <location>
        <begin position="391"/>
        <end position="524"/>
    </location>
</feature>
<dbReference type="PANTHER" id="PTHR44757:SF2">
    <property type="entry name" value="BIOFILM ARCHITECTURE MAINTENANCE PROTEIN MBAA"/>
    <property type="match status" value="1"/>
</dbReference>
<dbReference type="GO" id="GO:0003824">
    <property type="term" value="F:catalytic activity"/>
    <property type="evidence" value="ECO:0007669"/>
    <property type="project" value="UniProtKB-ARBA"/>
</dbReference>
<evidence type="ECO:0000313" key="5">
    <source>
        <dbReference type="Proteomes" id="UP000199227"/>
    </source>
</evidence>
<keyword evidence="1" id="KW-0812">Transmembrane</keyword>
<keyword evidence="1" id="KW-0472">Membrane</keyword>
<dbReference type="InterPro" id="IPR001633">
    <property type="entry name" value="EAL_dom"/>
</dbReference>
<dbReference type="CDD" id="cd01948">
    <property type="entry name" value="EAL"/>
    <property type="match status" value="1"/>
</dbReference>
<dbReference type="PROSITE" id="PS50887">
    <property type="entry name" value="GGDEF"/>
    <property type="match status" value="1"/>
</dbReference>
<gene>
    <name evidence="4" type="ORF">SAMN05216234_1156</name>
</gene>
<dbReference type="InterPro" id="IPR029787">
    <property type="entry name" value="Nucleotide_cyclase"/>
</dbReference>
<dbReference type="STRING" id="223786.SAMN05216234_1156"/>
<dbReference type="InterPro" id="IPR035919">
    <property type="entry name" value="EAL_sf"/>
</dbReference>
<dbReference type="PANTHER" id="PTHR44757">
    <property type="entry name" value="DIGUANYLATE CYCLASE DGCP"/>
    <property type="match status" value="1"/>
</dbReference>
<dbReference type="InterPro" id="IPR043128">
    <property type="entry name" value="Rev_trsase/Diguanyl_cyclase"/>
</dbReference>
<accession>A0A1I5PER4</accession>
<dbReference type="SMART" id="SM00267">
    <property type="entry name" value="GGDEF"/>
    <property type="match status" value="1"/>
</dbReference>
<dbReference type="Gene3D" id="3.20.20.450">
    <property type="entry name" value="EAL domain"/>
    <property type="match status" value="1"/>
</dbReference>
<evidence type="ECO:0000256" key="1">
    <source>
        <dbReference type="SAM" id="Phobius"/>
    </source>
</evidence>
<proteinExistence type="predicted"/>
<dbReference type="Pfam" id="PF08447">
    <property type="entry name" value="PAS_3"/>
    <property type="match status" value="1"/>
</dbReference>
<dbReference type="SMART" id="SM00052">
    <property type="entry name" value="EAL"/>
    <property type="match status" value="1"/>
</dbReference>
<name>A0A1I5PER4_9BACT</name>
<dbReference type="SUPFAM" id="SSF55073">
    <property type="entry name" value="Nucleotide cyclase"/>
    <property type="match status" value="1"/>
</dbReference>
<dbReference type="Gene3D" id="3.30.450.20">
    <property type="entry name" value="PAS domain"/>
    <property type="match status" value="1"/>
</dbReference>
<dbReference type="SUPFAM" id="SSF141868">
    <property type="entry name" value="EAL domain-like"/>
    <property type="match status" value="1"/>
</dbReference>
<dbReference type="InterPro" id="IPR013655">
    <property type="entry name" value="PAS_fold_3"/>
</dbReference>
<dbReference type="SUPFAM" id="SSF55785">
    <property type="entry name" value="PYP-like sensor domain (PAS domain)"/>
    <property type="match status" value="1"/>
</dbReference>
<reference evidence="4 5" key="1">
    <citation type="submission" date="2016-10" db="EMBL/GenBank/DDBJ databases">
        <authorList>
            <person name="de Groot N.N."/>
        </authorList>
    </citation>
    <scope>NUCLEOTIDE SEQUENCE [LARGE SCALE GENOMIC DNA]</scope>
    <source>
        <strain evidence="4 5">EP1-55-1</strain>
    </source>
</reference>
<dbReference type="FunFam" id="3.30.70.270:FF:000001">
    <property type="entry name" value="Diguanylate cyclase domain protein"/>
    <property type="match status" value="1"/>
</dbReference>
<feature type="transmembrane region" description="Helical" evidence="1">
    <location>
        <begin position="12"/>
        <end position="29"/>
    </location>
</feature>
<feature type="transmembrane region" description="Helical" evidence="1">
    <location>
        <begin position="150"/>
        <end position="169"/>
    </location>
</feature>
<dbReference type="InterPro" id="IPR000160">
    <property type="entry name" value="GGDEF_dom"/>
</dbReference>
<dbReference type="AlphaFoldDB" id="A0A1I5PER4"/>
<dbReference type="Proteomes" id="UP000199227">
    <property type="component" value="Unassembled WGS sequence"/>
</dbReference>
<dbReference type="PROSITE" id="PS50883">
    <property type="entry name" value="EAL"/>
    <property type="match status" value="1"/>
</dbReference>
<dbReference type="InterPro" id="IPR052155">
    <property type="entry name" value="Biofilm_reg_signaling"/>
</dbReference>
<organism evidence="4 5">
    <name type="scientific">Hydrogenimonas thermophila</name>
    <dbReference type="NCBI Taxonomy" id="223786"/>
    <lineage>
        <taxon>Bacteria</taxon>
        <taxon>Pseudomonadati</taxon>
        <taxon>Campylobacterota</taxon>
        <taxon>Epsilonproteobacteria</taxon>
        <taxon>Campylobacterales</taxon>
        <taxon>Hydrogenimonadaceae</taxon>
        <taxon>Hydrogenimonas</taxon>
    </lineage>
</organism>
<keyword evidence="1" id="KW-1133">Transmembrane helix</keyword>
<protein>
    <submittedName>
        <fullName evidence="4">Diguanylate cyclase (GGDEF) domain-containing protein</fullName>
    </submittedName>
</protein>
<evidence type="ECO:0000313" key="4">
    <source>
        <dbReference type="EMBL" id="SFP32310.1"/>
    </source>
</evidence>
<dbReference type="EMBL" id="FOXB01000015">
    <property type="protein sequence ID" value="SFP32310.1"/>
    <property type="molecule type" value="Genomic_DNA"/>
</dbReference>
<evidence type="ECO:0000259" key="3">
    <source>
        <dbReference type="PROSITE" id="PS50887"/>
    </source>
</evidence>
<dbReference type="CDD" id="cd01949">
    <property type="entry name" value="GGDEF"/>
    <property type="match status" value="1"/>
</dbReference>
<keyword evidence="5" id="KW-1185">Reference proteome</keyword>